<dbReference type="SMART" id="SM00855">
    <property type="entry name" value="PGAM"/>
    <property type="match status" value="1"/>
</dbReference>
<reference evidence="2 3" key="1">
    <citation type="journal article" date="2017" name="Int. J. Syst. Evol. Microbiol.">
        <title>Ramlibacter alkalitolerans sp. nov., alkali-tolerant bacterium isolated from soil of ginseng.</title>
        <authorList>
            <person name="Lee D.H."/>
            <person name="Cha C.J."/>
        </authorList>
    </citation>
    <scope>NUCLEOTIDE SEQUENCE [LARGE SCALE GENOMIC DNA]</scope>
    <source>
        <strain evidence="2 3">KACC 19305</strain>
    </source>
</reference>
<dbReference type="EMBL" id="JAEQND010000015">
    <property type="protein sequence ID" value="MBL0428008.1"/>
    <property type="molecule type" value="Genomic_DNA"/>
</dbReference>
<organism evidence="2 3">
    <name type="scientific">Ramlibacter alkalitolerans</name>
    <dbReference type="NCBI Taxonomy" id="2039631"/>
    <lineage>
        <taxon>Bacteria</taxon>
        <taxon>Pseudomonadati</taxon>
        <taxon>Pseudomonadota</taxon>
        <taxon>Betaproteobacteria</taxon>
        <taxon>Burkholderiales</taxon>
        <taxon>Comamonadaceae</taxon>
        <taxon>Ramlibacter</taxon>
    </lineage>
</organism>
<dbReference type="InterPro" id="IPR029033">
    <property type="entry name" value="His_PPase_superfam"/>
</dbReference>
<dbReference type="Gene3D" id="3.40.50.1240">
    <property type="entry name" value="Phosphoglycerate mutase-like"/>
    <property type="match status" value="1"/>
</dbReference>
<evidence type="ECO:0000313" key="2">
    <source>
        <dbReference type="EMBL" id="MBL0428008.1"/>
    </source>
</evidence>
<feature type="chain" id="PRO_5047407238" evidence="1">
    <location>
        <begin position="27"/>
        <end position="192"/>
    </location>
</feature>
<keyword evidence="3" id="KW-1185">Reference proteome</keyword>
<evidence type="ECO:0000256" key="1">
    <source>
        <dbReference type="SAM" id="SignalP"/>
    </source>
</evidence>
<dbReference type="SUPFAM" id="SSF53254">
    <property type="entry name" value="Phosphoglycerate mutase-like"/>
    <property type="match status" value="1"/>
</dbReference>
<comment type="caution">
    <text evidence="2">The sequence shown here is derived from an EMBL/GenBank/DDBJ whole genome shotgun (WGS) entry which is preliminary data.</text>
</comment>
<proteinExistence type="predicted"/>
<accession>A0ABS1JUW2</accession>
<feature type="signal peptide" evidence="1">
    <location>
        <begin position="1"/>
        <end position="26"/>
    </location>
</feature>
<dbReference type="InterPro" id="IPR013078">
    <property type="entry name" value="His_Pase_superF_clade-1"/>
</dbReference>
<dbReference type="CDD" id="cd07040">
    <property type="entry name" value="HP"/>
    <property type="match status" value="1"/>
</dbReference>
<keyword evidence="1" id="KW-0732">Signal</keyword>
<sequence length="192" mass="20404">MEIPMRSTLLRSLLVLCALAPALGHADDALWSLLRAGGQVVLLRHDSTEPGVGDPAGMKLDDCSTQRNLSEPGRAHARRLGDVLRSRAIPVAGLQASPWCRCLETARLVFGRSGEVEPALGNLFGRHAQEAPQVARLRQVVQRAPERGNLFLVTHGSTVLALTGVSPAMGEMVVLTPQPAGGFRVAGRLATP</sequence>
<dbReference type="Pfam" id="PF00300">
    <property type="entry name" value="His_Phos_1"/>
    <property type="match status" value="1"/>
</dbReference>
<gene>
    <name evidence="2" type="ORF">JI746_23075</name>
</gene>
<dbReference type="Proteomes" id="UP000622707">
    <property type="component" value="Unassembled WGS sequence"/>
</dbReference>
<protein>
    <submittedName>
        <fullName evidence="2">Histidine phosphatase family protein</fullName>
    </submittedName>
</protein>
<name>A0ABS1JUW2_9BURK</name>
<evidence type="ECO:0000313" key="3">
    <source>
        <dbReference type="Proteomes" id="UP000622707"/>
    </source>
</evidence>